<dbReference type="InterPro" id="IPR050601">
    <property type="entry name" value="CPA3_antiporter_subunitC"/>
</dbReference>
<feature type="transmembrane region" description="Helical" evidence="8">
    <location>
        <begin position="12"/>
        <end position="28"/>
    </location>
</feature>
<name>A0A8J3AAB1_9PROT</name>
<dbReference type="Gene3D" id="1.10.287.3510">
    <property type="match status" value="2"/>
</dbReference>
<dbReference type="RefSeq" id="WP_155142742.1">
    <property type="nucleotide sequence ID" value="NZ_BMGZ01000004.1"/>
</dbReference>
<feature type="transmembrane region" description="Helical" evidence="8">
    <location>
        <begin position="40"/>
        <end position="66"/>
    </location>
</feature>
<evidence type="ECO:0000256" key="2">
    <source>
        <dbReference type="ARBA" id="ARBA00010388"/>
    </source>
</evidence>
<dbReference type="PANTHER" id="PTHR34583:SF2">
    <property type="entry name" value="ANTIPORTER SUBUNIT MNHC2-RELATED"/>
    <property type="match status" value="1"/>
</dbReference>
<evidence type="ECO:0000256" key="7">
    <source>
        <dbReference type="SAM" id="MobiDB-lite"/>
    </source>
</evidence>
<evidence type="ECO:0000313" key="12">
    <source>
        <dbReference type="Proteomes" id="UP000818603"/>
    </source>
</evidence>
<evidence type="ECO:0000313" key="11">
    <source>
        <dbReference type="Proteomes" id="UP000621856"/>
    </source>
</evidence>
<keyword evidence="5 8" id="KW-1133">Transmembrane helix</keyword>
<reference evidence="9" key="1">
    <citation type="journal article" date="2014" name="Int. J. Syst. Evol. Microbiol.">
        <title>Complete genome sequence of Corynebacterium casei LMG S-19264T (=DSM 44701T), isolated from a smear-ripened cheese.</title>
        <authorList>
            <consortium name="US DOE Joint Genome Institute (JGI-PGF)"/>
            <person name="Walter F."/>
            <person name="Albersmeier A."/>
            <person name="Kalinowski J."/>
            <person name="Ruckert C."/>
        </authorList>
    </citation>
    <scope>NUCLEOTIDE SEQUENCE</scope>
    <source>
        <strain evidence="9">CGMCC 1.14984</strain>
    </source>
</reference>
<dbReference type="PANTHER" id="PTHR34583">
    <property type="entry name" value="ANTIPORTER SUBUNIT MNHC2-RELATED"/>
    <property type="match status" value="1"/>
</dbReference>
<dbReference type="EMBL" id="BMGZ01000004">
    <property type="protein sequence ID" value="GGI01572.1"/>
    <property type="molecule type" value="Genomic_DNA"/>
</dbReference>
<proteinExistence type="inferred from homology"/>
<feature type="region of interest" description="Disordered" evidence="7">
    <location>
        <begin position="218"/>
        <end position="238"/>
    </location>
</feature>
<organism evidence="9 11">
    <name type="scientific">Aquisalinus luteolus</name>
    <dbReference type="NCBI Taxonomy" id="1566827"/>
    <lineage>
        <taxon>Bacteria</taxon>
        <taxon>Pseudomonadati</taxon>
        <taxon>Pseudomonadota</taxon>
        <taxon>Alphaproteobacteria</taxon>
        <taxon>Parvularculales</taxon>
        <taxon>Parvularculaceae</taxon>
        <taxon>Aquisalinus</taxon>
    </lineage>
</organism>
<comment type="subcellular location">
    <subcellularLocation>
        <location evidence="1">Cell membrane</location>
        <topology evidence="1">Multi-pass membrane protein</topology>
    </subcellularLocation>
</comment>
<keyword evidence="12" id="KW-1185">Reference proteome</keyword>
<keyword evidence="3" id="KW-1003">Cell membrane</keyword>
<evidence type="ECO:0000256" key="3">
    <source>
        <dbReference type="ARBA" id="ARBA00022475"/>
    </source>
</evidence>
<evidence type="ECO:0000256" key="5">
    <source>
        <dbReference type="ARBA" id="ARBA00022989"/>
    </source>
</evidence>
<dbReference type="InterPro" id="IPR039428">
    <property type="entry name" value="NUOK/Mnh_C1-like"/>
</dbReference>
<dbReference type="Proteomes" id="UP000818603">
    <property type="component" value="Unassembled WGS sequence"/>
</dbReference>
<reference evidence="10 12" key="2">
    <citation type="submission" date="2020-02" db="EMBL/GenBank/DDBJ databases">
        <title>Genome sequence of Parvularcula flava strain NH6-79.</title>
        <authorList>
            <person name="Abdul Karim M.H."/>
            <person name="Lam M.Q."/>
            <person name="Chen S.J."/>
            <person name="Yahya A."/>
            <person name="Shahir S."/>
            <person name="Shamsir M.S."/>
            <person name="Chong C.S."/>
        </authorList>
    </citation>
    <scope>NUCLEOTIDE SEQUENCE [LARGE SCALE GENOMIC DNA]</scope>
    <source>
        <strain evidence="10 12">NH6-79</strain>
    </source>
</reference>
<comment type="similarity">
    <text evidence="2">Belongs to the CPA3 antiporters (TC 2.A.63) subunit C family.</text>
</comment>
<keyword evidence="6 8" id="KW-0472">Membrane</keyword>
<gene>
    <name evidence="10" type="ORF">FF098_016760</name>
    <name evidence="9" type="ORF">GCM10011355_32540</name>
</gene>
<dbReference type="EMBL" id="VCJR02000006">
    <property type="protein sequence ID" value="NHK29561.1"/>
    <property type="molecule type" value="Genomic_DNA"/>
</dbReference>
<sequence length="238" mass="24695">MDIIEFIVGRYNYWIFITLMMMGLYIVISRGNLVKTIVGLNLFQTSVFIFYISIGKIVGGTAPIIVGNYKADDSYGDGHGDGYGADATVTDHGNSGASENLHDTDGLDLPSNSLSADVPAGGEVSAASGSLHQMPETAADMASGTDAAYASVADAAAQGAEVIYTNPLPHVLILTAIVVGVATTAVGLALAVRIREAYGTIEEDELEAEDHFAEFGVPLHPEQGQGRGQGSQTQGGAA</sequence>
<protein>
    <submittedName>
        <fullName evidence="10">Cation:proton antiporter subunit C</fullName>
    </submittedName>
    <submittedName>
        <fullName evidence="9">Sodium:proton antiporter</fullName>
    </submittedName>
</protein>
<evidence type="ECO:0000313" key="9">
    <source>
        <dbReference type="EMBL" id="GGI01572.1"/>
    </source>
</evidence>
<dbReference type="GO" id="GO:0005886">
    <property type="term" value="C:plasma membrane"/>
    <property type="evidence" value="ECO:0007669"/>
    <property type="project" value="UniProtKB-SubCell"/>
</dbReference>
<dbReference type="Proteomes" id="UP000621856">
    <property type="component" value="Unassembled WGS sequence"/>
</dbReference>
<evidence type="ECO:0000256" key="6">
    <source>
        <dbReference type="ARBA" id="ARBA00023136"/>
    </source>
</evidence>
<evidence type="ECO:0000256" key="1">
    <source>
        <dbReference type="ARBA" id="ARBA00004651"/>
    </source>
</evidence>
<evidence type="ECO:0000256" key="8">
    <source>
        <dbReference type="SAM" id="Phobius"/>
    </source>
</evidence>
<dbReference type="Pfam" id="PF00420">
    <property type="entry name" value="Oxidored_q2"/>
    <property type="match status" value="1"/>
</dbReference>
<feature type="transmembrane region" description="Helical" evidence="8">
    <location>
        <begin position="171"/>
        <end position="192"/>
    </location>
</feature>
<dbReference type="AlphaFoldDB" id="A0A8J3AAB1"/>
<evidence type="ECO:0000313" key="10">
    <source>
        <dbReference type="EMBL" id="NHK29561.1"/>
    </source>
</evidence>
<comment type="caution">
    <text evidence="9">The sequence shown here is derived from an EMBL/GenBank/DDBJ whole genome shotgun (WGS) entry which is preliminary data.</text>
</comment>
<reference evidence="9" key="3">
    <citation type="submission" date="2020-09" db="EMBL/GenBank/DDBJ databases">
        <authorList>
            <person name="Sun Q."/>
            <person name="Zhou Y."/>
        </authorList>
    </citation>
    <scope>NUCLEOTIDE SEQUENCE</scope>
    <source>
        <strain evidence="9">CGMCC 1.14984</strain>
    </source>
</reference>
<keyword evidence="4 8" id="KW-0812">Transmembrane</keyword>
<accession>A0A8J3AAB1</accession>
<evidence type="ECO:0000256" key="4">
    <source>
        <dbReference type="ARBA" id="ARBA00022692"/>
    </source>
</evidence>